<dbReference type="EMBL" id="CAJOBJ010209074">
    <property type="protein sequence ID" value="CAF5005625.1"/>
    <property type="molecule type" value="Genomic_DNA"/>
</dbReference>
<name>A0A8S3A2V4_9BILA</name>
<evidence type="ECO:0000313" key="5">
    <source>
        <dbReference type="Proteomes" id="UP000681967"/>
    </source>
</evidence>
<protein>
    <submittedName>
        <fullName evidence="2">Uncharacterized protein</fullName>
    </submittedName>
</protein>
<feature type="non-terminal residue" evidence="2">
    <location>
        <position position="1"/>
    </location>
</feature>
<dbReference type="EMBL" id="CAJOBJ010133066">
    <property type="protein sequence ID" value="CAF4730479.1"/>
    <property type="molecule type" value="Genomic_DNA"/>
</dbReference>
<evidence type="ECO:0000313" key="2">
    <source>
        <dbReference type="EMBL" id="CAF4696357.1"/>
    </source>
</evidence>
<feature type="non-terminal residue" evidence="2">
    <location>
        <position position="60"/>
    </location>
</feature>
<sequence length="60" mass="6719">LATVLTTVTTGGPSLDFTVTGNNNYRPLTLTERVFTDDWAKKLSTTNIHRKEPLKTVQQQ</sequence>
<dbReference type="AlphaFoldDB" id="A0A8S3A2V4"/>
<dbReference type="Proteomes" id="UP000681720">
    <property type="component" value="Unassembled WGS sequence"/>
</dbReference>
<organism evidence="2 5">
    <name type="scientific">Rotaria magnacalcarata</name>
    <dbReference type="NCBI Taxonomy" id="392030"/>
    <lineage>
        <taxon>Eukaryota</taxon>
        <taxon>Metazoa</taxon>
        <taxon>Spiralia</taxon>
        <taxon>Gnathifera</taxon>
        <taxon>Rotifera</taxon>
        <taxon>Eurotatoria</taxon>
        <taxon>Bdelloidea</taxon>
        <taxon>Philodinida</taxon>
        <taxon>Philodinidae</taxon>
        <taxon>Rotaria</taxon>
    </lineage>
</organism>
<accession>A0A8S3A2V4</accession>
<evidence type="ECO:0000313" key="4">
    <source>
        <dbReference type="EMBL" id="CAF5005625.1"/>
    </source>
</evidence>
<evidence type="ECO:0000313" key="1">
    <source>
        <dbReference type="EMBL" id="CAF4447516.1"/>
    </source>
</evidence>
<evidence type="ECO:0000313" key="3">
    <source>
        <dbReference type="EMBL" id="CAF4730479.1"/>
    </source>
</evidence>
<dbReference type="Proteomes" id="UP000681967">
    <property type="component" value="Unassembled WGS sequence"/>
</dbReference>
<gene>
    <name evidence="1" type="ORF">BYL167_LOCUS33601</name>
    <name evidence="2" type="ORF">BYL167_LOCUS43922</name>
    <name evidence="3" type="ORF">GIL414_LOCUS44254</name>
    <name evidence="4" type="ORF">GIL414_LOCUS57528</name>
</gene>
<proteinExistence type="predicted"/>
<comment type="caution">
    <text evidence="2">The sequence shown here is derived from an EMBL/GenBank/DDBJ whole genome shotgun (WGS) entry which is preliminary data.</text>
</comment>
<dbReference type="EMBL" id="CAJOBH010117999">
    <property type="protein sequence ID" value="CAF4696357.1"/>
    <property type="molecule type" value="Genomic_DNA"/>
</dbReference>
<reference evidence="2" key="1">
    <citation type="submission" date="2021-02" db="EMBL/GenBank/DDBJ databases">
        <authorList>
            <person name="Nowell W R."/>
        </authorList>
    </citation>
    <scope>NUCLEOTIDE SEQUENCE</scope>
</reference>
<dbReference type="EMBL" id="CAJOBH010065774">
    <property type="protein sequence ID" value="CAF4447516.1"/>
    <property type="molecule type" value="Genomic_DNA"/>
</dbReference>